<evidence type="ECO:0000256" key="2">
    <source>
        <dbReference type="ARBA" id="ARBA00022801"/>
    </source>
</evidence>
<feature type="chain" id="PRO_5035916908" description="Beta-glucosidase" evidence="5">
    <location>
        <begin position="28"/>
        <end position="521"/>
    </location>
</feature>
<dbReference type="SUPFAM" id="SSF51445">
    <property type="entry name" value="(Trans)glycosidases"/>
    <property type="match status" value="1"/>
</dbReference>
<dbReference type="Pfam" id="PF00232">
    <property type="entry name" value="Glyco_hydro_1"/>
    <property type="match status" value="1"/>
</dbReference>
<dbReference type="PROSITE" id="PS00653">
    <property type="entry name" value="GLYCOSYL_HYDROL_F1_2"/>
    <property type="match status" value="1"/>
</dbReference>
<evidence type="ECO:0000256" key="1">
    <source>
        <dbReference type="ARBA" id="ARBA00010838"/>
    </source>
</evidence>
<keyword evidence="3" id="KW-0326">Glycosidase</keyword>
<dbReference type="Proteomes" id="UP000825935">
    <property type="component" value="Chromosome 24"/>
</dbReference>
<evidence type="ECO:0000256" key="4">
    <source>
        <dbReference type="RuleBase" id="RU003690"/>
    </source>
</evidence>
<sequence>MSRHLFCVLLLLLFASLLSLCVHGAYGSPPLSSLLRTPLQNHRGLSSQIKNSSFISRQSFPRDFVFGAASSAYQVEGAVNEDGRGVSIWDKFSQQFGRIQDFSNGDTTVDQYHRFWDDIDLMADLGLDAYRFSISWTRIYPEGTGNINWRGVNHYNSVIDALLDKGIEPYVTIYHWDLPQALQDKYGGWLGPEIVKDYAAFADTCFREFGDRVKHWITLNEPHSLVAEAYGGLGLLAPGKRSLFKTSQTEPYIVGHHLLKAHASAVDIYRKNYKLAQEGQIGITLDSKWYEPYSDTDEDRAAVQRALDFELGWFLHPLVFGDYPKSMREMVGERLPLFMEFANVLKDSFDFVGINHYTTYYAHKSKFSFLEELFENNPDSQVITPFTRNGKALGEKAGAIWQYVVPLGIKSLAQYIHQNYNNIPIFITENGYADTSHSLNEALQDDKRIHYHQEYLFNILEAIEDGCNIKGYFVWSLLDSWEWNFGYSLKFGLYFVDFKDNLRRHPRASAHWYKAFLQKAL</sequence>
<protein>
    <recommendedName>
        <fullName evidence="8">Beta-glucosidase</fullName>
    </recommendedName>
</protein>
<reference evidence="6" key="1">
    <citation type="submission" date="2021-08" db="EMBL/GenBank/DDBJ databases">
        <title>WGS assembly of Ceratopteris richardii.</title>
        <authorList>
            <person name="Marchant D.B."/>
            <person name="Chen G."/>
            <person name="Jenkins J."/>
            <person name="Shu S."/>
            <person name="Leebens-Mack J."/>
            <person name="Grimwood J."/>
            <person name="Schmutz J."/>
            <person name="Soltis P."/>
            <person name="Soltis D."/>
            <person name="Chen Z.-H."/>
        </authorList>
    </citation>
    <scope>NUCLEOTIDE SEQUENCE</scope>
    <source>
        <strain evidence="6">Whitten #5841</strain>
        <tissue evidence="6">Leaf</tissue>
    </source>
</reference>
<gene>
    <name evidence="6" type="ORF">KP509_24G012100</name>
</gene>
<dbReference type="OrthoDB" id="65569at2759"/>
<comment type="similarity">
    <text evidence="1 4">Belongs to the glycosyl hydrolase 1 family.</text>
</comment>
<dbReference type="PANTHER" id="PTHR10353:SF36">
    <property type="entry name" value="LP05116P"/>
    <property type="match status" value="1"/>
</dbReference>
<organism evidence="6 7">
    <name type="scientific">Ceratopteris richardii</name>
    <name type="common">Triangle waterfern</name>
    <dbReference type="NCBI Taxonomy" id="49495"/>
    <lineage>
        <taxon>Eukaryota</taxon>
        <taxon>Viridiplantae</taxon>
        <taxon>Streptophyta</taxon>
        <taxon>Embryophyta</taxon>
        <taxon>Tracheophyta</taxon>
        <taxon>Polypodiopsida</taxon>
        <taxon>Polypodiidae</taxon>
        <taxon>Polypodiales</taxon>
        <taxon>Pteridineae</taxon>
        <taxon>Pteridaceae</taxon>
        <taxon>Parkerioideae</taxon>
        <taxon>Ceratopteris</taxon>
    </lineage>
</organism>
<evidence type="ECO:0000256" key="5">
    <source>
        <dbReference type="SAM" id="SignalP"/>
    </source>
</evidence>
<keyword evidence="5" id="KW-0732">Signal</keyword>
<dbReference type="Gene3D" id="3.20.20.80">
    <property type="entry name" value="Glycosidases"/>
    <property type="match status" value="1"/>
</dbReference>
<dbReference type="InterPro" id="IPR001360">
    <property type="entry name" value="Glyco_hydro_1"/>
</dbReference>
<dbReference type="EMBL" id="CM035429">
    <property type="protein sequence ID" value="KAH7299447.1"/>
    <property type="molecule type" value="Genomic_DNA"/>
</dbReference>
<accession>A0A8T2RUY9</accession>
<proteinExistence type="inferred from homology"/>
<name>A0A8T2RUY9_CERRI</name>
<dbReference type="InterPro" id="IPR033132">
    <property type="entry name" value="GH_1_N_CS"/>
</dbReference>
<feature type="signal peptide" evidence="5">
    <location>
        <begin position="1"/>
        <end position="27"/>
    </location>
</feature>
<dbReference type="PRINTS" id="PR00131">
    <property type="entry name" value="GLHYDRLASE1"/>
</dbReference>
<dbReference type="OMA" id="ANSLWLY"/>
<dbReference type="PANTHER" id="PTHR10353">
    <property type="entry name" value="GLYCOSYL HYDROLASE"/>
    <property type="match status" value="1"/>
</dbReference>
<evidence type="ECO:0000256" key="3">
    <source>
        <dbReference type="ARBA" id="ARBA00023295"/>
    </source>
</evidence>
<evidence type="ECO:0008006" key="8">
    <source>
        <dbReference type="Google" id="ProtNLM"/>
    </source>
</evidence>
<keyword evidence="7" id="KW-1185">Reference proteome</keyword>
<comment type="caution">
    <text evidence="6">The sequence shown here is derived from an EMBL/GenBank/DDBJ whole genome shotgun (WGS) entry which is preliminary data.</text>
</comment>
<keyword evidence="2" id="KW-0378">Hydrolase</keyword>
<dbReference type="FunFam" id="3.20.20.80:FF:000020">
    <property type="entry name" value="Beta-glucosidase 12"/>
    <property type="match status" value="1"/>
</dbReference>
<dbReference type="AlphaFoldDB" id="A0A8T2RUY9"/>
<evidence type="ECO:0000313" key="6">
    <source>
        <dbReference type="EMBL" id="KAH7299447.1"/>
    </source>
</evidence>
<evidence type="ECO:0000313" key="7">
    <source>
        <dbReference type="Proteomes" id="UP000825935"/>
    </source>
</evidence>
<dbReference type="GO" id="GO:0005975">
    <property type="term" value="P:carbohydrate metabolic process"/>
    <property type="evidence" value="ECO:0007669"/>
    <property type="project" value="InterPro"/>
</dbReference>
<dbReference type="GO" id="GO:0008422">
    <property type="term" value="F:beta-glucosidase activity"/>
    <property type="evidence" value="ECO:0007669"/>
    <property type="project" value="TreeGrafter"/>
</dbReference>
<dbReference type="InterPro" id="IPR017853">
    <property type="entry name" value="GH"/>
</dbReference>